<dbReference type="Proteomes" id="UP001138961">
    <property type="component" value="Unassembled WGS sequence"/>
</dbReference>
<organism evidence="1 2">
    <name type="scientific">Loktanella gaetbuli</name>
    <dbReference type="NCBI Taxonomy" id="2881335"/>
    <lineage>
        <taxon>Bacteria</taxon>
        <taxon>Pseudomonadati</taxon>
        <taxon>Pseudomonadota</taxon>
        <taxon>Alphaproteobacteria</taxon>
        <taxon>Rhodobacterales</taxon>
        <taxon>Roseobacteraceae</taxon>
        <taxon>Loktanella</taxon>
    </lineage>
</organism>
<name>A0ABS8BY33_9RHOB</name>
<proteinExistence type="predicted"/>
<protein>
    <submittedName>
        <fullName evidence="1">Uncharacterized protein</fullName>
    </submittedName>
</protein>
<sequence>MALRLTKDDGEDIGFVKSCFFMGIIDFNELQRWLHHVVETQDDLPDYIWSMLDMKDKFDFKPLKVLGFTPYWDHSREEEQALAGIGYLRSSTFTSDLASKTDAIKLLDDNPHIHERFQHTFPFLTIH</sequence>
<gene>
    <name evidence="1" type="ORF">LGQ03_15260</name>
</gene>
<evidence type="ECO:0000313" key="2">
    <source>
        <dbReference type="Proteomes" id="UP001138961"/>
    </source>
</evidence>
<evidence type="ECO:0000313" key="1">
    <source>
        <dbReference type="EMBL" id="MCB5200599.1"/>
    </source>
</evidence>
<reference evidence="1" key="1">
    <citation type="submission" date="2021-10" db="EMBL/GenBank/DDBJ databases">
        <title>Loktanella gaetbuli sp. nov., isolated from a tidal flat.</title>
        <authorList>
            <person name="Park S."/>
            <person name="Yoon J.-H."/>
        </authorList>
    </citation>
    <scope>NUCLEOTIDE SEQUENCE</scope>
    <source>
        <strain evidence="1">TSTF-M6</strain>
    </source>
</reference>
<keyword evidence="2" id="KW-1185">Reference proteome</keyword>
<comment type="caution">
    <text evidence="1">The sequence shown here is derived from an EMBL/GenBank/DDBJ whole genome shotgun (WGS) entry which is preliminary data.</text>
</comment>
<dbReference type="RefSeq" id="WP_226749084.1">
    <property type="nucleotide sequence ID" value="NZ_JAJATZ010000009.1"/>
</dbReference>
<accession>A0ABS8BY33</accession>
<dbReference type="EMBL" id="JAJATZ010000009">
    <property type="protein sequence ID" value="MCB5200599.1"/>
    <property type="molecule type" value="Genomic_DNA"/>
</dbReference>